<feature type="compositionally biased region" description="Basic residues" evidence="1">
    <location>
        <begin position="56"/>
        <end position="66"/>
    </location>
</feature>
<evidence type="ECO:0000313" key="2">
    <source>
        <dbReference type="EMBL" id="KAH7111931.1"/>
    </source>
</evidence>
<keyword evidence="3" id="KW-1185">Reference proteome</keyword>
<feature type="compositionally biased region" description="Polar residues" evidence="1">
    <location>
        <begin position="43"/>
        <end position="55"/>
    </location>
</feature>
<name>A0A9P9I8N8_9HYPO</name>
<feature type="compositionally biased region" description="Low complexity" evidence="1">
    <location>
        <begin position="25"/>
        <end position="36"/>
    </location>
</feature>
<dbReference type="OrthoDB" id="5085552at2759"/>
<feature type="compositionally biased region" description="Basic residues" evidence="1">
    <location>
        <begin position="109"/>
        <end position="118"/>
    </location>
</feature>
<dbReference type="EMBL" id="JAGMUU010000053">
    <property type="protein sequence ID" value="KAH7111931.1"/>
    <property type="molecule type" value="Genomic_DNA"/>
</dbReference>
<feature type="compositionally biased region" description="Acidic residues" evidence="1">
    <location>
        <begin position="1"/>
        <end position="11"/>
    </location>
</feature>
<evidence type="ECO:0000313" key="3">
    <source>
        <dbReference type="Proteomes" id="UP000717696"/>
    </source>
</evidence>
<dbReference type="AlphaFoldDB" id="A0A9P9I8N8"/>
<gene>
    <name evidence="2" type="ORF">B0J13DRAFT_534191</name>
</gene>
<protein>
    <submittedName>
        <fullName evidence="2">Uncharacterized protein</fullName>
    </submittedName>
</protein>
<proteinExistence type="predicted"/>
<comment type="caution">
    <text evidence="2">The sequence shown here is derived from an EMBL/GenBank/DDBJ whole genome shotgun (WGS) entry which is preliminary data.</text>
</comment>
<sequence>MLASDDPDDSDASVVYLGSKRRGSPAPARLTTATATQIDAPPETNTASNLDNSGSRHQHPRTRARPGGKMIYPRATRQGSTAATAVRTKDPNRRANTTSPGRVSDRNGHGHRGRRTRPGPRLSSETTVPFEIRNKYFKLGWVMNWNKSTPPPVVYGIFDRAGRLHLFRGHEGPESSMERPTSVPIDHGNVEYGSPFKDMSHAEVRKKAIQRLIRRYGPHLGPGEI</sequence>
<dbReference type="Proteomes" id="UP000717696">
    <property type="component" value="Unassembled WGS sequence"/>
</dbReference>
<accession>A0A9P9I8N8</accession>
<reference evidence="2" key="1">
    <citation type="journal article" date="2021" name="Nat. Commun.">
        <title>Genetic determinants of endophytism in the Arabidopsis root mycobiome.</title>
        <authorList>
            <person name="Mesny F."/>
            <person name="Miyauchi S."/>
            <person name="Thiergart T."/>
            <person name="Pickel B."/>
            <person name="Atanasova L."/>
            <person name="Karlsson M."/>
            <person name="Huettel B."/>
            <person name="Barry K.W."/>
            <person name="Haridas S."/>
            <person name="Chen C."/>
            <person name="Bauer D."/>
            <person name="Andreopoulos W."/>
            <person name="Pangilinan J."/>
            <person name="LaButti K."/>
            <person name="Riley R."/>
            <person name="Lipzen A."/>
            <person name="Clum A."/>
            <person name="Drula E."/>
            <person name="Henrissat B."/>
            <person name="Kohler A."/>
            <person name="Grigoriev I.V."/>
            <person name="Martin F.M."/>
            <person name="Hacquard S."/>
        </authorList>
    </citation>
    <scope>NUCLEOTIDE SEQUENCE</scope>
    <source>
        <strain evidence="2">MPI-CAGE-AT-0021</strain>
    </source>
</reference>
<evidence type="ECO:0000256" key="1">
    <source>
        <dbReference type="SAM" id="MobiDB-lite"/>
    </source>
</evidence>
<feature type="region of interest" description="Disordered" evidence="1">
    <location>
        <begin position="1"/>
        <end position="125"/>
    </location>
</feature>
<organism evidence="2 3">
    <name type="scientific">Dactylonectria estremocensis</name>
    <dbReference type="NCBI Taxonomy" id="1079267"/>
    <lineage>
        <taxon>Eukaryota</taxon>
        <taxon>Fungi</taxon>
        <taxon>Dikarya</taxon>
        <taxon>Ascomycota</taxon>
        <taxon>Pezizomycotina</taxon>
        <taxon>Sordariomycetes</taxon>
        <taxon>Hypocreomycetidae</taxon>
        <taxon>Hypocreales</taxon>
        <taxon>Nectriaceae</taxon>
        <taxon>Dactylonectria</taxon>
    </lineage>
</organism>